<dbReference type="OrthoDB" id="191139at2759"/>
<keyword evidence="3" id="KW-1185">Reference proteome</keyword>
<dbReference type="GeneID" id="27701173"/>
<accession>A0A0D2I364</accession>
<dbReference type="HOGENOM" id="CLU_121886_0_0_1"/>
<dbReference type="AlphaFoldDB" id="A0A0D2I364"/>
<evidence type="ECO:0000313" key="2">
    <source>
        <dbReference type="EMBL" id="KIW91349.1"/>
    </source>
</evidence>
<feature type="transmembrane region" description="Helical" evidence="1">
    <location>
        <begin position="92"/>
        <end position="113"/>
    </location>
</feature>
<protein>
    <recommendedName>
        <fullName evidence="4">DUF1440 domain-containing protein</fullName>
    </recommendedName>
</protein>
<gene>
    <name evidence="2" type="ORF">Z519_08245</name>
</gene>
<dbReference type="RefSeq" id="XP_016618018.1">
    <property type="nucleotide sequence ID" value="XM_016765973.1"/>
</dbReference>
<dbReference type="EMBL" id="KN846991">
    <property type="protein sequence ID" value="KIW91349.1"/>
    <property type="molecule type" value="Genomic_DNA"/>
</dbReference>
<organism evidence="2 3">
    <name type="scientific">Cladophialophora bantiana (strain ATCC 10958 / CBS 173.52 / CDC B-1940 / NIH 8579)</name>
    <name type="common">Xylohypha bantiana</name>
    <dbReference type="NCBI Taxonomy" id="1442370"/>
    <lineage>
        <taxon>Eukaryota</taxon>
        <taxon>Fungi</taxon>
        <taxon>Dikarya</taxon>
        <taxon>Ascomycota</taxon>
        <taxon>Pezizomycotina</taxon>
        <taxon>Eurotiomycetes</taxon>
        <taxon>Chaetothyriomycetidae</taxon>
        <taxon>Chaetothyriales</taxon>
        <taxon>Herpotrichiellaceae</taxon>
        <taxon>Cladophialophora</taxon>
    </lineage>
</organism>
<keyword evidence="1" id="KW-1133">Transmembrane helix</keyword>
<reference evidence="2" key="1">
    <citation type="submission" date="2015-01" db="EMBL/GenBank/DDBJ databases">
        <title>The Genome Sequence of Cladophialophora bantiana CBS 173.52.</title>
        <authorList>
            <consortium name="The Broad Institute Genomics Platform"/>
            <person name="Cuomo C."/>
            <person name="de Hoog S."/>
            <person name="Gorbushina A."/>
            <person name="Stielow B."/>
            <person name="Teixiera M."/>
            <person name="Abouelleil A."/>
            <person name="Chapman S.B."/>
            <person name="Priest M."/>
            <person name="Young S.K."/>
            <person name="Wortman J."/>
            <person name="Nusbaum C."/>
            <person name="Birren B."/>
        </authorList>
    </citation>
    <scope>NUCLEOTIDE SEQUENCE [LARGE SCALE GENOMIC DNA]</scope>
    <source>
        <strain evidence="2">CBS 173.52</strain>
    </source>
</reference>
<proteinExistence type="predicted"/>
<dbReference type="VEuPathDB" id="FungiDB:Z519_08245"/>
<sequence length="164" mass="17852">MPEHYINPARPKIRLSLLECIAIGIGAGALGVTAMTLSAKAEQSLTHRPNSYVPGKTLARLFNLDFHAHPDRVNRAMHWGQGMLAAGNRGAMAYYGVVGPFASYLFMGVRLLIDQTLENWTGVGALPWTWPVNEQIIDLLHKAVFAAVTGYVADRIILGEALNA</sequence>
<feature type="transmembrane region" description="Helical" evidence="1">
    <location>
        <begin position="20"/>
        <end position="39"/>
    </location>
</feature>
<dbReference type="Proteomes" id="UP000053789">
    <property type="component" value="Unassembled WGS sequence"/>
</dbReference>
<evidence type="ECO:0000313" key="3">
    <source>
        <dbReference type="Proteomes" id="UP000053789"/>
    </source>
</evidence>
<evidence type="ECO:0000256" key="1">
    <source>
        <dbReference type="SAM" id="Phobius"/>
    </source>
</evidence>
<name>A0A0D2I364_CLAB1</name>
<keyword evidence="1" id="KW-0472">Membrane</keyword>
<evidence type="ECO:0008006" key="4">
    <source>
        <dbReference type="Google" id="ProtNLM"/>
    </source>
</evidence>
<keyword evidence="1" id="KW-0812">Transmembrane</keyword>